<evidence type="ECO:0000313" key="2">
    <source>
        <dbReference type="Proteomes" id="UP000028939"/>
    </source>
</evidence>
<dbReference type="AlphaFoldDB" id="A0A077HJ69"/>
<sequence>MEFNSIPAFLKVWINVIIIGARDLRSLFPEGYRISRYLHLEVTISLGLVDHFVLSLYLVFNFLQIFLGKNAFCLAINRELISS</sequence>
<evidence type="ECO:0000313" key="1">
    <source>
        <dbReference type="EMBL" id="AIL96290.1"/>
    </source>
</evidence>
<dbReference type="Proteomes" id="UP000028939">
    <property type="component" value="Chromosome"/>
</dbReference>
<dbReference type="HOGENOM" id="CLU_2536914_0_0_11"/>
<name>A0A077HJ69_9CORY</name>
<reference evidence="1 2" key="1">
    <citation type="submission" date="2014-08" db="EMBL/GenBank/DDBJ databases">
        <title>Complete genome sequence of Corynebacterium ureicelerivorans DSM 45051, a lipophilic and urea-splitting isolate from a blood culture of a septicaemia patient.</title>
        <authorList>
            <person name="Tippelt A."/>
            <person name="Albersmeier A."/>
            <person name="Brinkrolf K."/>
            <person name="Ruckert C."/>
            <person name="Tauch A."/>
        </authorList>
    </citation>
    <scope>NUCLEOTIDE SEQUENCE [LARGE SCALE GENOMIC DNA]</scope>
    <source>
        <strain evidence="1 2">IMMIB RIV-2301</strain>
    </source>
</reference>
<gene>
    <name evidence="1" type="ORF">CUREI_02275</name>
</gene>
<accession>A0A077HJ69</accession>
<dbReference type="KEGG" id="cuv:CUREI_02275"/>
<keyword evidence="2" id="KW-1185">Reference proteome</keyword>
<proteinExistence type="predicted"/>
<protein>
    <submittedName>
        <fullName evidence="1">Uncharacterized protein</fullName>
    </submittedName>
</protein>
<dbReference type="EMBL" id="CP009215">
    <property type="protein sequence ID" value="AIL96290.1"/>
    <property type="molecule type" value="Genomic_DNA"/>
</dbReference>
<organism evidence="1 2">
    <name type="scientific">Corynebacterium ureicelerivorans</name>
    <dbReference type="NCBI Taxonomy" id="401472"/>
    <lineage>
        <taxon>Bacteria</taxon>
        <taxon>Bacillati</taxon>
        <taxon>Actinomycetota</taxon>
        <taxon>Actinomycetes</taxon>
        <taxon>Mycobacteriales</taxon>
        <taxon>Corynebacteriaceae</taxon>
        <taxon>Corynebacterium</taxon>
    </lineage>
</organism>